<evidence type="ECO:0000313" key="3">
    <source>
        <dbReference type="Proteomes" id="UP000185568"/>
    </source>
</evidence>
<evidence type="ECO:0000259" key="1">
    <source>
        <dbReference type="PROSITE" id="PS51186"/>
    </source>
</evidence>
<dbReference type="STRING" id="1714264.BTO30_11235"/>
<organism evidence="2 3">
    <name type="scientific">Domibacillus antri</name>
    <dbReference type="NCBI Taxonomy" id="1714264"/>
    <lineage>
        <taxon>Bacteria</taxon>
        <taxon>Bacillati</taxon>
        <taxon>Bacillota</taxon>
        <taxon>Bacilli</taxon>
        <taxon>Bacillales</taxon>
        <taxon>Bacillaceae</taxon>
        <taxon>Domibacillus</taxon>
    </lineage>
</organism>
<gene>
    <name evidence="2" type="ORF">BTO30_11235</name>
</gene>
<comment type="caution">
    <text evidence="2">The sequence shown here is derived from an EMBL/GenBank/DDBJ whole genome shotgun (WGS) entry which is preliminary data.</text>
</comment>
<dbReference type="CDD" id="cd04301">
    <property type="entry name" value="NAT_SF"/>
    <property type="match status" value="1"/>
</dbReference>
<dbReference type="EMBL" id="MSDU01000023">
    <property type="protein sequence ID" value="OLN22140.1"/>
    <property type="molecule type" value="Genomic_DNA"/>
</dbReference>
<evidence type="ECO:0000313" key="2">
    <source>
        <dbReference type="EMBL" id="OLN22140.1"/>
    </source>
</evidence>
<keyword evidence="2" id="KW-0808">Transferase</keyword>
<name>A0A1Q8Q468_9BACI</name>
<dbReference type="Gene3D" id="3.40.630.30">
    <property type="match status" value="1"/>
</dbReference>
<protein>
    <submittedName>
        <fullName evidence="2">GNAT family N-acetyltransferase</fullName>
    </submittedName>
</protein>
<feature type="domain" description="N-acetyltransferase" evidence="1">
    <location>
        <begin position="10"/>
        <end position="153"/>
    </location>
</feature>
<dbReference type="InterPro" id="IPR016181">
    <property type="entry name" value="Acyl_CoA_acyltransferase"/>
</dbReference>
<keyword evidence="3" id="KW-1185">Reference proteome</keyword>
<dbReference type="Proteomes" id="UP000185568">
    <property type="component" value="Unassembled WGS sequence"/>
</dbReference>
<accession>A0A1Q8Q468</accession>
<proteinExistence type="predicted"/>
<dbReference type="AlphaFoldDB" id="A0A1Q8Q468"/>
<dbReference type="Pfam" id="PF00583">
    <property type="entry name" value="Acetyltransf_1"/>
    <property type="match status" value="1"/>
</dbReference>
<dbReference type="PROSITE" id="PS51186">
    <property type="entry name" value="GNAT"/>
    <property type="match status" value="1"/>
</dbReference>
<reference evidence="2 3" key="1">
    <citation type="submission" date="2016-12" db="EMBL/GenBank/DDBJ databases">
        <title>Domibacillus antri genome sequencing.</title>
        <authorList>
            <person name="Verma A."/>
            <person name="Krishnamurthi S."/>
        </authorList>
    </citation>
    <scope>NUCLEOTIDE SEQUENCE [LARGE SCALE GENOMIC DNA]</scope>
    <source>
        <strain evidence="2 3">XD80</strain>
    </source>
</reference>
<sequence length="153" mass="18473">MKIYQTYDYEMVAKLNKPVHDLHSKLYPAYFKKYNYPDAEELFKHLINVDSFVFFIVEDNGEARGYAWIEIRNYPENAFNKEFKSVYVQQISTTENQRRKGYGSKLMGKIYDFAKSIDIDLIELDYWIENSEAKEFYKKQGFKQSREFVYKQL</sequence>
<dbReference type="GO" id="GO:0016747">
    <property type="term" value="F:acyltransferase activity, transferring groups other than amino-acyl groups"/>
    <property type="evidence" value="ECO:0007669"/>
    <property type="project" value="InterPro"/>
</dbReference>
<dbReference type="InterPro" id="IPR000182">
    <property type="entry name" value="GNAT_dom"/>
</dbReference>
<dbReference type="SUPFAM" id="SSF55729">
    <property type="entry name" value="Acyl-CoA N-acyltransferases (Nat)"/>
    <property type="match status" value="1"/>
</dbReference>
<dbReference type="RefSeq" id="WP_075398828.1">
    <property type="nucleotide sequence ID" value="NZ_MSDU01000023.1"/>
</dbReference>
<dbReference type="OrthoDB" id="360261at2"/>